<proteinExistence type="inferred from homology"/>
<dbReference type="EMBL" id="JAJEQM010000012">
    <property type="protein sequence ID" value="MCC2210943.1"/>
    <property type="molecule type" value="Genomic_DNA"/>
</dbReference>
<dbReference type="InterPro" id="IPR002187">
    <property type="entry name" value="N-reg_PII"/>
</dbReference>
<dbReference type="PRINTS" id="PR00340">
    <property type="entry name" value="PIIGLNB"/>
</dbReference>
<dbReference type="RefSeq" id="WP_308456611.1">
    <property type="nucleotide sequence ID" value="NZ_JAJEQM010000012.1"/>
</dbReference>
<sequence length="131" mass="14666">MEAEFSRIEIIGSMSKVSAFIEMLSSKHIKEIHKLGISGITVYNAMGCGVQSGSSEYMLDFTEQPLRLLPKSTMIMICETSKVKEVIEFLKKEFYTGHIGDGKIFVSDVRNIIRIRTGEDGIDALQKSKID</sequence>
<dbReference type="Pfam" id="PF00543">
    <property type="entry name" value="P-II"/>
    <property type="match status" value="1"/>
</dbReference>
<gene>
    <name evidence="2" type="ORF">LKE05_09110</name>
</gene>
<name>A0AAE3DZN7_9FIRM</name>
<protein>
    <submittedName>
        <fullName evidence="2">P-II family nitrogen regulator</fullName>
    </submittedName>
</protein>
<dbReference type="InterPro" id="IPR017918">
    <property type="entry name" value="N-reg_PII_CS"/>
</dbReference>
<dbReference type="InterPro" id="IPR011322">
    <property type="entry name" value="N-reg_PII-like_a/b"/>
</dbReference>
<dbReference type="GO" id="GO:0030234">
    <property type="term" value="F:enzyme regulator activity"/>
    <property type="evidence" value="ECO:0007669"/>
    <property type="project" value="InterPro"/>
</dbReference>
<dbReference type="AlphaFoldDB" id="A0AAE3DZN7"/>
<dbReference type="SMART" id="SM00938">
    <property type="entry name" value="P-II"/>
    <property type="match status" value="1"/>
</dbReference>
<dbReference type="GO" id="GO:0005524">
    <property type="term" value="F:ATP binding"/>
    <property type="evidence" value="ECO:0007669"/>
    <property type="project" value="TreeGrafter"/>
</dbReference>
<dbReference type="GO" id="GO:0006808">
    <property type="term" value="P:regulation of nitrogen utilization"/>
    <property type="evidence" value="ECO:0007669"/>
    <property type="project" value="InterPro"/>
</dbReference>
<evidence type="ECO:0000256" key="1">
    <source>
        <dbReference type="RuleBase" id="RU003936"/>
    </source>
</evidence>
<reference evidence="2 3" key="1">
    <citation type="submission" date="2021-10" db="EMBL/GenBank/DDBJ databases">
        <title>Anaerobic single-cell dispensing facilitates the cultivation of human gut bacteria.</title>
        <authorList>
            <person name="Afrizal A."/>
        </authorList>
    </citation>
    <scope>NUCLEOTIDE SEQUENCE [LARGE SCALE GENOMIC DNA]</scope>
    <source>
        <strain evidence="2 3">CLA-AA-H232</strain>
    </source>
</reference>
<dbReference type="SUPFAM" id="SSF54913">
    <property type="entry name" value="GlnB-like"/>
    <property type="match status" value="1"/>
</dbReference>
<dbReference type="PANTHER" id="PTHR30115">
    <property type="entry name" value="NITROGEN REGULATORY PROTEIN P-II"/>
    <property type="match status" value="1"/>
</dbReference>
<organism evidence="2 3">
    <name type="scientific">Hominilimicola fabiformis</name>
    <dbReference type="NCBI Taxonomy" id="2885356"/>
    <lineage>
        <taxon>Bacteria</taxon>
        <taxon>Bacillati</taxon>
        <taxon>Bacillota</taxon>
        <taxon>Clostridia</taxon>
        <taxon>Eubacteriales</taxon>
        <taxon>Oscillospiraceae</taxon>
        <taxon>Hominilimicola</taxon>
    </lineage>
</organism>
<keyword evidence="3" id="KW-1185">Reference proteome</keyword>
<dbReference type="PANTHER" id="PTHR30115:SF11">
    <property type="entry name" value="NITROGEN REGULATORY PROTEIN P-II HOMOLOG"/>
    <property type="match status" value="1"/>
</dbReference>
<dbReference type="PROSITE" id="PS51343">
    <property type="entry name" value="PII_GLNB_DOM"/>
    <property type="match status" value="1"/>
</dbReference>
<dbReference type="InterPro" id="IPR015867">
    <property type="entry name" value="N-reg_PII/ATP_PRibTrfase_C"/>
</dbReference>
<dbReference type="Proteomes" id="UP001198242">
    <property type="component" value="Unassembled WGS sequence"/>
</dbReference>
<evidence type="ECO:0000313" key="2">
    <source>
        <dbReference type="EMBL" id="MCC2210943.1"/>
    </source>
</evidence>
<comment type="caution">
    <text evidence="2">The sequence shown here is derived from an EMBL/GenBank/DDBJ whole genome shotgun (WGS) entry which is preliminary data.</text>
</comment>
<evidence type="ECO:0000313" key="3">
    <source>
        <dbReference type="Proteomes" id="UP001198242"/>
    </source>
</evidence>
<accession>A0AAE3DZN7</accession>
<dbReference type="Gene3D" id="3.30.70.120">
    <property type="match status" value="1"/>
</dbReference>
<dbReference type="PROSITE" id="PS00638">
    <property type="entry name" value="PII_GLNB_CTER"/>
    <property type="match status" value="1"/>
</dbReference>
<comment type="similarity">
    <text evidence="1">Belongs to the P(II) protein family.</text>
</comment>
<dbReference type="GO" id="GO:0005829">
    <property type="term" value="C:cytosol"/>
    <property type="evidence" value="ECO:0007669"/>
    <property type="project" value="TreeGrafter"/>
</dbReference>